<dbReference type="AlphaFoldDB" id="A0A016TY97"/>
<feature type="region of interest" description="Disordered" evidence="1">
    <location>
        <begin position="113"/>
        <end position="134"/>
    </location>
</feature>
<protein>
    <submittedName>
        <fullName evidence="2">Uncharacterized protein</fullName>
    </submittedName>
</protein>
<evidence type="ECO:0000313" key="3">
    <source>
        <dbReference type="Proteomes" id="UP000024635"/>
    </source>
</evidence>
<reference evidence="3" key="1">
    <citation type="journal article" date="2015" name="Nat. Genet.">
        <title>The genome and transcriptome of the zoonotic hookworm Ancylostoma ceylanicum identify infection-specific gene families.</title>
        <authorList>
            <person name="Schwarz E.M."/>
            <person name="Hu Y."/>
            <person name="Antoshechkin I."/>
            <person name="Miller M.M."/>
            <person name="Sternberg P.W."/>
            <person name="Aroian R.V."/>
        </authorList>
    </citation>
    <scope>NUCLEOTIDE SEQUENCE</scope>
    <source>
        <strain evidence="3">HY135</strain>
    </source>
</reference>
<evidence type="ECO:0000313" key="2">
    <source>
        <dbReference type="EMBL" id="EYC07333.1"/>
    </source>
</evidence>
<evidence type="ECO:0000256" key="1">
    <source>
        <dbReference type="SAM" id="MobiDB-lite"/>
    </source>
</evidence>
<dbReference type="EMBL" id="JARK01001407">
    <property type="protein sequence ID" value="EYC07333.1"/>
    <property type="molecule type" value="Genomic_DNA"/>
</dbReference>
<proteinExistence type="predicted"/>
<accession>A0A016TY97</accession>
<keyword evidence="3" id="KW-1185">Reference proteome</keyword>
<organism evidence="2 3">
    <name type="scientific">Ancylostoma ceylanicum</name>
    <dbReference type="NCBI Taxonomy" id="53326"/>
    <lineage>
        <taxon>Eukaryota</taxon>
        <taxon>Metazoa</taxon>
        <taxon>Ecdysozoa</taxon>
        <taxon>Nematoda</taxon>
        <taxon>Chromadorea</taxon>
        <taxon>Rhabditida</taxon>
        <taxon>Rhabditina</taxon>
        <taxon>Rhabditomorpha</taxon>
        <taxon>Strongyloidea</taxon>
        <taxon>Ancylostomatidae</taxon>
        <taxon>Ancylostomatinae</taxon>
        <taxon>Ancylostoma</taxon>
    </lineage>
</organism>
<name>A0A016TY97_9BILA</name>
<sequence>MAASGIFKNAKHTYDLCRCIKAAPTENFDYEILTLPNLSGCSKHYYISKHTERRDFRSLEDPIGQFSGGWNELRVPWESTYRKKKSMLPFFRHLFSNAVAYLDHVASFPKKTEKKRNNNWNKSTKLLREKEVSK</sequence>
<gene>
    <name evidence="2" type="primary">Acey_s0071.g599</name>
    <name evidence="2" type="ORF">Y032_0071g599</name>
</gene>
<comment type="caution">
    <text evidence="2">The sequence shown here is derived from an EMBL/GenBank/DDBJ whole genome shotgun (WGS) entry which is preliminary data.</text>
</comment>
<dbReference type="Proteomes" id="UP000024635">
    <property type="component" value="Unassembled WGS sequence"/>
</dbReference>